<dbReference type="Proteomes" id="UP000006729">
    <property type="component" value="Chromosome 14"/>
</dbReference>
<protein>
    <submittedName>
        <fullName evidence="1">Uncharacterized protein</fullName>
    </submittedName>
</protein>
<proteinExistence type="predicted"/>
<sequence>MKLSRNILCAKCKGKGSKSGASGTCHGCQDSGMKVPIQQIGLGMVQQMQQHVCPECRGSGELISEKDKCPLCRGNKVTQEKMILVFKSSQEPAFLRFLFSVPANCLTQLQGDVVAVLQLKEHPNFERKLDDLYVKRTINLTEALCGYQFSLTHLDGRQLLIKSNPGKIIKPGQNKAINDEGMPHYLRPFMKGKLYIRFNVEFPDSGSLSPQQCEETIMHDVNMEEEKRHKQQQHQQQEAYDEDEEPSTS</sequence>
<gene>
    <name evidence="1" type="ORF">POPTR_014G055300v4</name>
</gene>
<reference evidence="1 2" key="1">
    <citation type="journal article" date="2006" name="Science">
        <title>The genome of black cottonwood, Populus trichocarpa (Torr. &amp; Gray).</title>
        <authorList>
            <person name="Tuskan G.A."/>
            <person name="Difazio S."/>
            <person name="Jansson S."/>
            <person name="Bohlmann J."/>
            <person name="Grigoriev I."/>
            <person name="Hellsten U."/>
            <person name="Putnam N."/>
            <person name="Ralph S."/>
            <person name="Rombauts S."/>
            <person name="Salamov A."/>
            <person name="Schein J."/>
            <person name="Sterck L."/>
            <person name="Aerts A."/>
            <person name="Bhalerao R.R."/>
            <person name="Bhalerao R.P."/>
            <person name="Blaudez D."/>
            <person name="Boerjan W."/>
            <person name="Brun A."/>
            <person name="Brunner A."/>
            <person name="Busov V."/>
            <person name="Campbell M."/>
            <person name="Carlson J."/>
            <person name="Chalot M."/>
            <person name="Chapman J."/>
            <person name="Chen G.L."/>
            <person name="Cooper D."/>
            <person name="Coutinho P.M."/>
            <person name="Couturier J."/>
            <person name="Covert S."/>
            <person name="Cronk Q."/>
            <person name="Cunningham R."/>
            <person name="Davis J."/>
            <person name="Degroeve S."/>
            <person name="Dejardin A."/>
            <person name="Depamphilis C."/>
            <person name="Detter J."/>
            <person name="Dirks B."/>
            <person name="Dubchak I."/>
            <person name="Duplessis S."/>
            <person name="Ehlting J."/>
            <person name="Ellis B."/>
            <person name="Gendler K."/>
            <person name="Goodstein D."/>
            <person name="Gribskov M."/>
            <person name="Grimwood J."/>
            <person name="Groover A."/>
            <person name="Gunter L."/>
            <person name="Hamberger B."/>
            <person name="Heinze B."/>
            <person name="Helariutta Y."/>
            <person name="Henrissat B."/>
            <person name="Holligan D."/>
            <person name="Holt R."/>
            <person name="Huang W."/>
            <person name="Islam-Faridi N."/>
            <person name="Jones S."/>
            <person name="Jones-Rhoades M."/>
            <person name="Jorgensen R."/>
            <person name="Joshi C."/>
            <person name="Kangasjarvi J."/>
            <person name="Karlsson J."/>
            <person name="Kelleher C."/>
            <person name="Kirkpatrick R."/>
            <person name="Kirst M."/>
            <person name="Kohler A."/>
            <person name="Kalluri U."/>
            <person name="Larimer F."/>
            <person name="Leebens-Mack J."/>
            <person name="Leple J.C."/>
            <person name="Locascio P."/>
            <person name="Lou Y."/>
            <person name="Lucas S."/>
            <person name="Martin F."/>
            <person name="Montanini B."/>
            <person name="Napoli C."/>
            <person name="Nelson D.R."/>
            <person name="Nelson C."/>
            <person name="Nieminen K."/>
            <person name="Nilsson O."/>
            <person name="Pereda V."/>
            <person name="Peter G."/>
            <person name="Philippe R."/>
            <person name="Pilate G."/>
            <person name="Poliakov A."/>
            <person name="Razumovskaya J."/>
            <person name="Richardson P."/>
            <person name="Rinaldi C."/>
            <person name="Ritland K."/>
            <person name="Rouze P."/>
            <person name="Ryaboy D."/>
            <person name="Schmutz J."/>
            <person name="Schrader J."/>
            <person name="Segerman B."/>
            <person name="Shin H."/>
            <person name="Siddiqui A."/>
            <person name="Sterky F."/>
            <person name="Terry A."/>
            <person name="Tsai C.J."/>
            <person name="Uberbacher E."/>
            <person name="Unneberg P."/>
            <person name="Vahala J."/>
            <person name="Wall K."/>
            <person name="Wessler S."/>
            <person name="Yang G."/>
            <person name="Yin T."/>
            <person name="Douglas C."/>
            <person name="Marra M."/>
            <person name="Sandberg G."/>
            <person name="Van de Peer Y."/>
            <person name="Rokhsar D."/>
        </authorList>
    </citation>
    <scope>NUCLEOTIDE SEQUENCE [LARGE SCALE GENOMIC DNA]</scope>
    <source>
        <strain evidence="2">cv. Nisqually</strain>
    </source>
</reference>
<organism evidence="1 2">
    <name type="scientific">Populus trichocarpa</name>
    <name type="common">Western balsam poplar</name>
    <name type="synonym">Populus balsamifera subsp. trichocarpa</name>
    <dbReference type="NCBI Taxonomy" id="3694"/>
    <lineage>
        <taxon>Eukaryota</taxon>
        <taxon>Viridiplantae</taxon>
        <taxon>Streptophyta</taxon>
        <taxon>Embryophyta</taxon>
        <taxon>Tracheophyta</taxon>
        <taxon>Spermatophyta</taxon>
        <taxon>Magnoliopsida</taxon>
        <taxon>eudicotyledons</taxon>
        <taxon>Gunneridae</taxon>
        <taxon>Pentapetalae</taxon>
        <taxon>rosids</taxon>
        <taxon>fabids</taxon>
        <taxon>Malpighiales</taxon>
        <taxon>Salicaceae</taxon>
        <taxon>Saliceae</taxon>
        <taxon>Populus</taxon>
    </lineage>
</organism>
<evidence type="ECO:0000313" key="2">
    <source>
        <dbReference type="Proteomes" id="UP000006729"/>
    </source>
</evidence>
<name>A0ACC0RYP5_POPTR</name>
<dbReference type="EMBL" id="CM009303">
    <property type="protein sequence ID" value="KAI9381957.1"/>
    <property type="molecule type" value="Genomic_DNA"/>
</dbReference>
<accession>A0ACC0RYP5</accession>
<comment type="caution">
    <text evidence="1">The sequence shown here is derived from an EMBL/GenBank/DDBJ whole genome shotgun (WGS) entry which is preliminary data.</text>
</comment>
<keyword evidence="2" id="KW-1185">Reference proteome</keyword>
<evidence type="ECO:0000313" key="1">
    <source>
        <dbReference type="EMBL" id="KAI9381957.1"/>
    </source>
</evidence>